<reference evidence="1" key="1">
    <citation type="journal article" date="2020" name="mSystems">
        <title>Genome- and Community-Level Interaction Insights into Carbon Utilization and Element Cycling Functions of Hydrothermarchaeota in Hydrothermal Sediment.</title>
        <authorList>
            <person name="Zhou Z."/>
            <person name="Liu Y."/>
            <person name="Xu W."/>
            <person name="Pan J."/>
            <person name="Luo Z.H."/>
            <person name="Li M."/>
        </authorList>
    </citation>
    <scope>NUCLEOTIDE SEQUENCE [LARGE SCALE GENOMIC DNA]</scope>
    <source>
        <strain evidence="1">SpSt-61</strain>
    </source>
</reference>
<sequence>MSERKLWRCYNCGHVWLSSMEKLRLQCPKCMRYNTIPEELYQNILNEVLSHSNLDEPKFLETAGIILEKQGITFRPIATIKLILRIMDDAKKKLEERRR</sequence>
<protein>
    <submittedName>
        <fullName evidence="1">Uncharacterized protein</fullName>
    </submittedName>
</protein>
<proteinExistence type="predicted"/>
<dbReference type="EMBL" id="DSZZ01000112">
    <property type="protein sequence ID" value="HGU52370.1"/>
    <property type="molecule type" value="Genomic_DNA"/>
</dbReference>
<accession>A0A7V4KCD2</accession>
<comment type="caution">
    <text evidence="1">The sequence shown here is derived from an EMBL/GenBank/DDBJ whole genome shotgun (WGS) entry which is preliminary data.</text>
</comment>
<evidence type="ECO:0000313" key="1">
    <source>
        <dbReference type="EMBL" id="HGU52370.1"/>
    </source>
</evidence>
<organism evidence="1">
    <name type="scientific">Fervidobacterium pennivorans</name>
    <dbReference type="NCBI Taxonomy" id="93466"/>
    <lineage>
        <taxon>Bacteria</taxon>
        <taxon>Thermotogati</taxon>
        <taxon>Thermotogota</taxon>
        <taxon>Thermotogae</taxon>
        <taxon>Thermotogales</taxon>
        <taxon>Fervidobacteriaceae</taxon>
        <taxon>Fervidobacterium</taxon>
    </lineage>
</organism>
<name>A0A7V4KCD2_FERPE</name>
<gene>
    <name evidence="1" type="ORF">ENT78_02415</name>
</gene>
<dbReference type="AlphaFoldDB" id="A0A7V4KCD2"/>